<evidence type="ECO:0000256" key="2">
    <source>
        <dbReference type="ARBA" id="ARBA00012282"/>
    </source>
</evidence>
<gene>
    <name evidence="10" type="ORF">BCL93_104102</name>
</gene>
<dbReference type="Gene3D" id="3.30.450.20">
    <property type="entry name" value="PAS domain"/>
    <property type="match status" value="2"/>
</dbReference>
<dbReference type="Pfam" id="PF00989">
    <property type="entry name" value="PAS"/>
    <property type="match status" value="1"/>
</dbReference>
<dbReference type="Gene3D" id="3.30.70.270">
    <property type="match status" value="1"/>
</dbReference>
<dbReference type="InterPro" id="IPR052155">
    <property type="entry name" value="Biofilm_reg_signaling"/>
</dbReference>
<dbReference type="Pfam" id="PF00990">
    <property type="entry name" value="GGDEF"/>
    <property type="match status" value="1"/>
</dbReference>
<dbReference type="PANTHER" id="PTHR44757">
    <property type="entry name" value="DIGUANYLATE CYCLASE DGCP"/>
    <property type="match status" value="1"/>
</dbReference>
<dbReference type="SUPFAM" id="SSF55781">
    <property type="entry name" value="GAF domain-like"/>
    <property type="match status" value="1"/>
</dbReference>
<dbReference type="SUPFAM" id="SSF141868">
    <property type="entry name" value="EAL domain-like"/>
    <property type="match status" value="1"/>
</dbReference>
<dbReference type="Pfam" id="PF13426">
    <property type="entry name" value="PAS_9"/>
    <property type="match status" value="1"/>
</dbReference>
<evidence type="ECO:0000313" key="10">
    <source>
        <dbReference type="EMBL" id="RAR62125.1"/>
    </source>
</evidence>
<dbReference type="EMBL" id="QLSX01000004">
    <property type="protein sequence ID" value="RAR62125.1"/>
    <property type="molecule type" value="Genomic_DNA"/>
</dbReference>
<dbReference type="EC" id="3.1.4.52" evidence="2"/>
<dbReference type="OrthoDB" id="9804951at2"/>
<dbReference type="NCBIfam" id="TIGR00229">
    <property type="entry name" value="sensory_box"/>
    <property type="match status" value="2"/>
</dbReference>
<dbReference type="SMART" id="SM00065">
    <property type="entry name" value="GAF"/>
    <property type="match status" value="1"/>
</dbReference>
<feature type="domain" description="EAL" evidence="8">
    <location>
        <begin position="1078"/>
        <end position="1331"/>
    </location>
</feature>
<evidence type="ECO:0000259" key="6">
    <source>
        <dbReference type="PROSITE" id="PS50112"/>
    </source>
</evidence>
<dbReference type="SUPFAM" id="SSF55785">
    <property type="entry name" value="PYP-like sensor domain (PAS domain)"/>
    <property type="match status" value="2"/>
</dbReference>
<comment type="cofactor">
    <cofactor evidence="1">
        <name>Mg(2+)</name>
        <dbReference type="ChEBI" id="CHEBI:18420"/>
    </cofactor>
</comment>
<feature type="domain" description="PAC" evidence="7">
    <location>
        <begin position="849"/>
        <end position="903"/>
    </location>
</feature>
<dbReference type="InterPro" id="IPR003018">
    <property type="entry name" value="GAF"/>
</dbReference>
<feature type="transmembrane region" description="Helical" evidence="5">
    <location>
        <begin position="12"/>
        <end position="36"/>
    </location>
</feature>
<dbReference type="InterPro" id="IPR000700">
    <property type="entry name" value="PAS-assoc_C"/>
</dbReference>
<dbReference type="FunFam" id="3.30.70.270:FF:000001">
    <property type="entry name" value="Diguanylate cyclase domain protein"/>
    <property type="match status" value="1"/>
</dbReference>
<evidence type="ECO:0000256" key="4">
    <source>
        <dbReference type="ARBA" id="ARBA00051114"/>
    </source>
</evidence>
<comment type="catalytic activity">
    <reaction evidence="4">
        <text>3',3'-c-di-GMP + H2O = 5'-phosphoguanylyl(3'-&gt;5')guanosine + H(+)</text>
        <dbReference type="Rhea" id="RHEA:24902"/>
        <dbReference type="ChEBI" id="CHEBI:15377"/>
        <dbReference type="ChEBI" id="CHEBI:15378"/>
        <dbReference type="ChEBI" id="CHEBI:58754"/>
        <dbReference type="ChEBI" id="CHEBI:58805"/>
        <dbReference type="EC" id="3.1.4.52"/>
    </reaction>
    <physiologicalReaction direction="left-to-right" evidence="4">
        <dbReference type="Rhea" id="RHEA:24903"/>
    </physiologicalReaction>
</comment>
<dbReference type="SMART" id="SM00086">
    <property type="entry name" value="PAC"/>
    <property type="match status" value="2"/>
</dbReference>
<feature type="transmembrane region" description="Helical" evidence="5">
    <location>
        <begin position="172"/>
        <end position="192"/>
    </location>
</feature>
<feature type="domain" description="PAS" evidence="6">
    <location>
        <begin position="775"/>
        <end position="848"/>
    </location>
</feature>
<dbReference type="FunFam" id="3.20.20.450:FF:000001">
    <property type="entry name" value="Cyclic di-GMP phosphodiesterase yahA"/>
    <property type="match status" value="1"/>
</dbReference>
<dbReference type="PROSITE" id="PS50887">
    <property type="entry name" value="GGDEF"/>
    <property type="match status" value="1"/>
</dbReference>
<name>A0A328XZH3_9GAMM</name>
<evidence type="ECO:0000256" key="5">
    <source>
        <dbReference type="SAM" id="Phobius"/>
    </source>
</evidence>
<proteinExistence type="predicted"/>
<feature type="transmembrane region" description="Helical" evidence="5">
    <location>
        <begin position="48"/>
        <end position="66"/>
    </location>
</feature>
<feature type="domain" description="GGDEF" evidence="9">
    <location>
        <begin position="935"/>
        <end position="1069"/>
    </location>
</feature>
<evidence type="ECO:0000313" key="11">
    <source>
        <dbReference type="Proteomes" id="UP000249700"/>
    </source>
</evidence>
<dbReference type="InterPro" id="IPR001610">
    <property type="entry name" value="PAC"/>
</dbReference>
<dbReference type="PROSITE" id="PS50113">
    <property type="entry name" value="PAC"/>
    <property type="match status" value="1"/>
</dbReference>
<dbReference type="GO" id="GO:0006355">
    <property type="term" value="P:regulation of DNA-templated transcription"/>
    <property type="evidence" value="ECO:0007669"/>
    <property type="project" value="InterPro"/>
</dbReference>
<dbReference type="SUPFAM" id="SSF55073">
    <property type="entry name" value="Nucleotide cyclase"/>
    <property type="match status" value="1"/>
</dbReference>
<feature type="domain" description="PAS" evidence="6">
    <location>
        <begin position="655"/>
        <end position="725"/>
    </location>
</feature>
<accession>A0A328XZH3</accession>
<dbReference type="CDD" id="cd01949">
    <property type="entry name" value="GGDEF"/>
    <property type="match status" value="1"/>
</dbReference>
<dbReference type="SMART" id="SM00052">
    <property type="entry name" value="EAL"/>
    <property type="match status" value="1"/>
</dbReference>
<evidence type="ECO:0000256" key="1">
    <source>
        <dbReference type="ARBA" id="ARBA00001946"/>
    </source>
</evidence>
<keyword evidence="3" id="KW-0973">c-di-GMP</keyword>
<dbReference type="InterPro" id="IPR001633">
    <property type="entry name" value="EAL_dom"/>
</dbReference>
<dbReference type="SMART" id="SM00091">
    <property type="entry name" value="PAS"/>
    <property type="match status" value="2"/>
</dbReference>
<keyword evidence="5" id="KW-0812">Transmembrane</keyword>
<dbReference type="Proteomes" id="UP000249700">
    <property type="component" value="Unassembled WGS sequence"/>
</dbReference>
<dbReference type="InterPro" id="IPR013767">
    <property type="entry name" value="PAS_fold"/>
</dbReference>
<dbReference type="InterPro" id="IPR000014">
    <property type="entry name" value="PAS"/>
</dbReference>
<keyword evidence="5" id="KW-0472">Membrane</keyword>
<evidence type="ECO:0000256" key="3">
    <source>
        <dbReference type="ARBA" id="ARBA00022636"/>
    </source>
</evidence>
<dbReference type="Gene3D" id="3.30.450.40">
    <property type="match status" value="1"/>
</dbReference>
<dbReference type="Gene3D" id="3.20.20.450">
    <property type="entry name" value="EAL domain"/>
    <property type="match status" value="1"/>
</dbReference>
<protein>
    <recommendedName>
        <fullName evidence="2">cyclic-guanylate-specific phosphodiesterase</fullName>
        <ecNumber evidence="2">3.1.4.52</ecNumber>
    </recommendedName>
</protein>
<feature type="transmembrane region" description="Helical" evidence="5">
    <location>
        <begin position="141"/>
        <end position="160"/>
    </location>
</feature>
<dbReference type="InterPro" id="IPR035965">
    <property type="entry name" value="PAS-like_dom_sf"/>
</dbReference>
<evidence type="ECO:0000259" key="8">
    <source>
        <dbReference type="PROSITE" id="PS50883"/>
    </source>
</evidence>
<evidence type="ECO:0000259" key="7">
    <source>
        <dbReference type="PROSITE" id="PS50113"/>
    </source>
</evidence>
<dbReference type="PROSITE" id="PS50112">
    <property type="entry name" value="PAS"/>
    <property type="match status" value="2"/>
</dbReference>
<dbReference type="NCBIfam" id="TIGR00254">
    <property type="entry name" value="GGDEF"/>
    <property type="match status" value="1"/>
</dbReference>
<reference evidence="10 11" key="1">
    <citation type="submission" date="2018-06" db="EMBL/GenBank/DDBJ databases">
        <title>Comparative analysis of microorganisms from saline springs in Andes Mountain Range, Colombia.</title>
        <authorList>
            <person name="Rubin E."/>
        </authorList>
    </citation>
    <scope>NUCLEOTIDE SEQUENCE [LARGE SCALE GENOMIC DNA]</scope>
    <source>
        <strain evidence="10 11">USBA-857</strain>
    </source>
</reference>
<sequence>MDSAHKHQHLAGDAGLVVLIAGTTAMGVFGALFAQLGLDLHLPSGLRVTPGSAVSGLLAGLGLLALIQHHRRWRLSLSALLAFYAVYLLAEAMGISPQGVSFDSGAGKGSLQIASAIFPLMIAFGLWLGVRGQARRWCFKLVGNGLFLVGLASLLVVLVPTRHDALQELQRMSSPLCSGFYLCFGLAMRYAAEHWQRFPLRLGRGLCTAAVIGVTLSTLGWLLVGWQQHRVEAEQASHVADVAELTSEAIIKRHEQALKRMGERWSVLEGLSTASLQVQDADSYLRDLSALEGIAFVDGAGDVGWRKAQNTESLSRLEACLADDEVRQQLLSQGDSLKWLFLSPDQPLKALVAVPLPSPAAGRLVAQIDLNMLLLREMRPELGDYVLHVEQDDRLLGEPVALDHAHDDSEQALQPLAERFIDFPGASPLRLAIFGGPPGPWSASSLLSTGVGAGSLILSYLLAFSIGVMRLSQGRARQLDHANRQLQYQYRAQALIAGETSQDKSLEAVCRMLERQVPGAFCTIMLCDDTQTYFHDGIGPSLPSKYLQALTGVKIGPEVGACGSAAYSRKLVICEDLATDPRWEGYQDLVKHYELAACWSFPVISSRGQVLATVALYHSEPGAPDNEERQLASKAVDLVALAIERHRDRQALVESEQRYRSLFTHHPDAVFSLDMEGLFLSLNPQVAEITGLPASEMLGKHFSQFVETGDIPQGQALLEIARTGRALRYELQNRDVRGTLHELDVTTIPIMMGDRVTGVFGIAKDITALKNDETRLRILERSVEASVHGVLIVDANQTDMPIIFANHAFSRISGYSNAEIKGRNCRFLQGHETDPQTVQEIRQGLDDQRDVQVTLCNYRKNGERFWNDLHISPVRDEHGAVSHFIGVVNDVTQRIADQAALTHQASHDVLTDAYNRAKFEERLKHHAEIAQRRNELLVVFFIDLDDFKPINDTHGHAMGDRLLVAVAERLATELRAGDTLGRFGGDEFLVLLPNLEQEHQAQKVVDRLLAALTRPYKVDDHVFRLSASIGMASSREMSLQHPEQLIMWADSAMYAAKKQGGNTALWYRHHFNMGLSKRVELRKDIQEAIEKDEFSLHYQPLMSYDGDVLGFEALIRWQHPTKGQISPGNFIPVAEITGQIIPISEWVLAQVCQDLPQLQELGARGCRVAVNLSPMQFQRPTFLSQLEQRLEESHIPPHWLELEVTEGVLMEDKEVTISILHALRELGVGVAIDDFGTGFSSLSYLKQLPVSKVKIDRSFIRDLAVDGNDRAIVQSIISMAKHMELQVVAEGVETEDQLQCLADDGCEIFQGFLLAKPMPLEQLEQFLARTPEF</sequence>
<feature type="transmembrane region" description="Helical" evidence="5">
    <location>
        <begin position="110"/>
        <end position="129"/>
    </location>
</feature>
<dbReference type="InterPro" id="IPR035919">
    <property type="entry name" value="EAL_sf"/>
</dbReference>
<dbReference type="Pfam" id="PF13185">
    <property type="entry name" value="GAF_2"/>
    <property type="match status" value="1"/>
</dbReference>
<dbReference type="GO" id="GO:0071732">
    <property type="term" value="P:cellular response to nitric oxide"/>
    <property type="evidence" value="ECO:0007669"/>
    <property type="project" value="UniProtKB-ARBA"/>
</dbReference>
<dbReference type="InterPro" id="IPR029787">
    <property type="entry name" value="Nucleotide_cyclase"/>
</dbReference>
<evidence type="ECO:0000259" key="9">
    <source>
        <dbReference type="PROSITE" id="PS50887"/>
    </source>
</evidence>
<comment type="caution">
    <text evidence="10">The sequence shown here is derived from an EMBL/GenBank/DDBJ whole genome shotgun (WGS) entry which is preliminary data.</text>
</comment>
<dbReference type="InterPro" id="IPR029016">
    <property type="entry name" value="GAF-like_dom_sf"/>
</dbReference>
<dbReference type="GO" id="GO:0071111">
    <property type="term" value="F:cyclic-guanylate-specific phosphodiesterase activity"/>
    <property type="evidence" value="ECO:0007669"/>
    <property type="project" value="UniProtKB-EC"/>
</dbReference>
<dbReference type="CDD" id="cd00130">
    <property type="entry name" value="PAS"/>
    <property type="match status" value="2"/>
</dbReference>
<dbReference type="PROSITE" id="PS50883">
    <property type="entry name" value="EAL"/>
    <property type="match status" value="1"/>
</dbReference>
<dbReference type="SMART" id="SM00267">
    <property type="entry name" value="GGDEF"/>
    <property type="match status" value="1"/>
</dbReference>
<feature type="transmembrane region" description="Helical" evidence="5">
    <location>
        <begin position="204"/>
        <end position="226"/>
    </location>
</feature>
<dbReference type="PANTHER" id="PTHR44757:SF2">
    <property type="entry name" value="BIOFILM ARCHITECTURE MAINTENANCE PROTEIN MBAA"/>
    <property type="match status" value="1"/>
</dbReference>
<keyword evidence="5" id="KW-1133">Transmembrane helix</keyword>
<dbReference type="CDD" id="cd01948">
    <property type="entry name" value="EAL"/>
    <property type="match status" value="1"/>
</dbReference>
<dbReference type="Pfam" id="PF00563">
    <property type="entry name" value="EAL"/>
    <property type="match status" value="1"/>
</dbReference>
<dbReference type="InterPro" id="IPR000160">
    <property type="entry name" value="GGDEF_dom"/>
</dbReference>
<dbReference type="RefSeq" id="WP_112054571.1">
    <property type="nucleotide sequence ID" value="NZ_QLSX01000004.1"/>
</dbReference>
<dbReference type="InterPro" id="IPR043128">
    <property type="entry name" value="Rev_trsase/Diguanyl_cyclase"/>
</dbReference>
<organism evidence="10 11">
    <name type="scientific">Onishia taeanensis</name>
    <dbReference type="NCBI Taxonomy" id="284577"/>
    <lineage>
        <taxon>Bacteria</taxon>
        <taxon>Pseudomonadati</taxon>
        <taxon>Pseudomonadota</taxon>
        <taxon>Gammaproteobacteria</taxon>
        <taxon>Oceanospirillales</taxon>
        <taxon>Halomonadaceae</taxon>
        <taxon>Onishia</taxon>
    </lineage>
</organism>
<feature type="transmembrane region" description="Helical" evidence="5">
    <location>
        <begin position="73"/>
        <end position="90"/>
    </location>
</feature>